<dbReference type="RefSeq" id="WP_203324392.1">
    <property type="nucleotide sequence ID" value="NZ_CP069213.1"/>
</dbReference>
<dbReference type="Pfam" id="PF08487">
    <property type="entry name" value="VIT"/>
    <property type="match status" value="1"/>
</dbReference>
<dbReference type="Pfam" id="PF13768">
    <property type="entry name" value="VWA_3"/>
    <property type="match status" value="1"/>
</dbReference>
<dbReference type="InterPro" id="IPR036465">
    <property type="entry name" value="vWFA_dom_sf"/>
</dbReference>
<dbReference type="Proteomes" id="UP000596252">
    <property type="component" value="Chromosome"/>
</dbReference>
<dbReference type="SMART" id="SM00609">
    <property type="entry name" value="VIT"/>
    <property type="match status" value="1"/>
</dbReference>
<dbReference type="InterPro" id="IPR013694">
    <property type="entry name" value="VIT"/>
</dbReference>
<dbReference type="PROSITE" id="PS51468">
    <property type="entry name" value="VIT"/>
    <property type="match status" value="1"/>
</dbReference>
<proteinExistence type="predicted"/>
<sequence>MLVDSRVDARLNGVVAEVSINHEFINHEPTDIEAVYTFALPLDATLLSLSMQLGEQQYHAEVMPKAAGETRYEEAVTDGDSAVLLTEVQPGLFSMSVGNLQPNDRITVTISYAEVLRWNARKLKFYFPTTIAQRYGETSQAGLAPHQPIEHGLDTGLILGFSLHVYGELAKALVQSPSHRFTSRIIEDGALLVAGDNIRPDRDIIITLEAPLDYLGEVLLEHSQFGEQYSALLLAPEVAGRKPAGCYQFVVDCSGSMMGDSIYQARKAIQAIATLLQPGDYFNLVRYGSRSESLFETPMAVNEASLSDLAQCLHHLDANMGGTETKSALALARSTGRHPELPTDILLITDGEVWDAEGIVADSAAADVRVFTVGVGSAVNQPLLERLSRGTGGAATFVSPNESMADAIVAHFSRCRGVPLENLTVAWPKRAEVQTEACRYYAGDSVALYAQAEAGLSLSISAEESAVHALNVSFKAGDEQRQIMLPVRAYQGMMDGTLARIAAKVRLEQQEEPLSLALQYHLLCRYTSCVLVAEREVKAQGLPELRNVKQMLPAGEHGFGSVVCSVGLPAFEVVGRYDSQICYSQMDDSIVEPMPLRLSFFEDMDCLSILPEMALINLAAVDDVVNRLNEAIADDDFDLSLESFEFLAISINEDLLALLDDGLDEEQWTMALLMLILEQVSEPRAARVLRRWVREQQMQVHLSENVLELLRKASPWKVATVSG</sequence>
<dbReference type="SUPFAM" id="SSF53300">
    <property type="entry name" value="vWA-like"/>
    <property type="match status" value="1"/>
</dbReference>
<reference evidence="3 4" key="1">
    <citation type="journal article" date="2012" name="Antonie Van Leeuwenhoek">
        <title>Shewanella litorisediminis sp. nov., a gammaproteobacterium isolated from a tidal flat sediment.</title>
        <authorList>
            <person name="Lee M.H."/>
            <person name="Yoon J.H."/>
        </authorList>
    </citation>
    <scope>NUCLEOTIDE SEQUENCE [LARGE SCALE GENOMIC DNA]</scope>
    <source>
        <strain evidence="3 4">SMK1-12</strain>
    </source>
</reference>
<dbReference type="EMBL" id="CP069213">
    <property type="protein sequence ID" value="QRH00680.1"/>
    <property type="molecule type" value="Genomic_DNA"/>
</dbReference>
<gene>
    <name evidence="3" type="ORF">JQC75_12410</name>
</gene>
<evidence type="ECO:0000313" key="3">
    <source>
        <dbReference type="EMBL" id="QRH00680.1"/>
    </source>
</evidence>
<accession>A0ABX7G075</accession>
<dbReference type="InterPro" id="IPR002035">
    <property type="entry name" value="VWF_A"/>
</dbReference>
<name>A0ABX7G075_9GAMM</name>
<dbReference type="PANTHER" id="PTHR45737">
    <property type="entry name" value="VON WILLEBRAND FACTOR A DOMAIN-CONTAINING PROTEIN 5A"/>
    <property type="match status" value="1"/>
</dbReference>
<dbReference type="PROSITE" id="PS50234">
    <property type="entry name" value="VWFA"/>
    <property type="match status" value="1"/>
</dbReference>
<feature type="domain" description="VWFA" evidence="1">
    <location>
        <begin position="246"/>
        <end position="412"/>
    </location>
</feature>
<evidence type="ECO:0000259" key="1">
    <source>
        <dbReference type="PROSITE" id="PS50234"/>
    </source>
</evidence>
<evidence type="ECO:0000259" key="2">
    <source>
        <dbReference type="PROSITE" id="PS51468"/>
    </source>
</evidence>
<protein>
    <submittedName>
        <fullName evidence="3">VWA domain-containing protein</fullName>
    </submittedName>
</protein>
<evidence type="ECO:0000313" key="4">
    <source>
        <dbReference type="Proteomes" id="UP000596252"/>
    </source>
</evidence>
<dbReference type="SMART" id="SM00327">
    <property type="entry name" value="VWA"/>
    <property type="match status" value="1"/>
</dbReference>
<keyword evidence="4" id="KW-1185">Reference proteome</keyword>
<feature type="domain" description="VIT" evidence="2">
    <location>
        <begin position="1"/>
        <end position="114"/>
    </location>
</feature>
<dbReference type="PANTHER" id="PTHR45737:SF6">
    <property type="entry name" value="VON WILLEBRAND FACTOR A DOMAIN-CONTAINING PROTEIN 5A"/>
    <property type="match status" value="1"/>
</dbReference>
<dbReference type="Gene3D" id="3.40.50.410">
    <property type="entry name" value="von Willebrand factor, type A domain"/>
    <property type="match status" value="1"/>
</dbReference>
<organism evidence="3 4">
    <name type="scientific">Shewanella litorisediminis</name>
    <dbReference type="NCBI Taxonomy" id="1173586"/>
    <lineage>
        <taxon>Bacteria</taxon>
        <taxon>Pseudomonadati</taxon>
        <taxon>Pseudomonadota</taxon>
        <taxon>Gammaproteobacteria</taxon>
        <taxon>Alteromonadales</taxon>
        <taxon>Shewanellaceae</taxon>
        <taxon>Shewanella</taxon>
    </lineage>
</organism>